<feature type="transmembrane region" description="Helical" evidence="6">
    <location>
        <begin position="57"/>
        <end position="76"/>
    </location>
</feature>
<reference evidence="8 11" key="2">
    <citation type="submission" date="2020-08" db="EMBL/GenBank/DDBJ databases">
        <title>Genomic Encyclopedia of Type Strains, Phase IV (KMG-V): Genome sequencing to study the core and pangenomes of soil and plant-associated prokaryotes.</title>
        <authorList>
            <person name="Whitman W."/>
        </authorList>
    </citation>
    <scope>NUCLEOTIDE SEQUENCE [LARGE SCALE GENOMIC DNA]</scope>
    <source>
        <strain evidence="8 11">SEMIA 4059</strain>
    </source>
</reference>
<keyword evidence="3 6" id="KW-0812">Transmembrane</keyword>
<feature type="transmembrane region" description="Helical" evidence="6">
    <location>
        <begin position="6"/>
        <end position="24"/>
    </location>
</feature>
<dbReference type="Pfam" id="PF09335">
    <property type="entry name" value="VTT_dom"/>
    <property type="match status" value="1"/>
</dbReference>
<dbReference type="PANTHER" id="PTHR42709:SF6">
    <property type="entry name" value="UNDECAPRENYL PHOSPHATE TRANSPORTER A"/>
    <property type="match status" value="1"/>
</dbReference>
<proteinExistence type="predicted"/>
<dbReference type="InterPro" id="IPR032816">
    <property type="entry name" value="VTT_dom"/>
</dbReference>
<evidence type="ECO:0000313" key="10">
    <source>
        <dbReference type="Proteomes" id="UP000471190"/>
    </source>
</evidence>
<evidence type="ECO:0000256" key="3">
    <source>
        <dbReference type="ARBA" id="ARBA00022692"/>
    </source>
</evidence>
<sequence length="206" mass="22079">MSGSSYLLDILPDLAAWGLLGLALCSAIEKLVPILPSIALFLMIGMLGVAHPVDLPAVIAATAAGSMAGSLFWYGIGRWLGPERGDLVVLRMTRRLEIKEEWYLRLKRNYHGHPMRATLFGQLVPVVRAYMALPAGVLAVPAPGFAIATFCGALIWNTPFLVSGYLLRQQILAPNTAAPAAIAAIILVNLLVLALLRLCRPSRSAA</sequence>
<comment type="subcellular location">
    <subcellularLocation>
        <location evidence="1">Cell membrane</location>
        <topology evidence="1">Multi-pass membrane protein</topology>
    </subcellularLocation>
</comment>
<feature type="transmembrane region" description="Helical" evidence="6">
    <location>
        <begin position="132"/>
        <end position="156"/>
    </location>
</feature>
<feature type="domain" description="VTT" evidence="7">
    <location>
        <begin position="36"/>
        <end position="165"/>
    </location>
</feature>
<dbReference type="GO" id="GO:0004035">
    <property type="term" value="F:alkaline phosphatase activity"/>
    <property type="evidence" value="ECO:0007669"/>
    <property type="project" value="UniProtKB-EC"/>
</dbReference>
<evidence type="ECO:0000256" key="5">
    <source>
        <dbReference type="ARBA" id="ARBA00023136"/>
    </source>
</evidence>
<evidence type="ECO:0000313" key="9">
    <source>
        <dbReference type="EMBL" id="NEV12379.1"/>
    </source>
</evidence>
<evidence type="ECO:0000256" key="4">
    <source>
        <dbReference type="ARBA" id="ARBA00022989"/>
    </source>
</evidence>
<accession>A0A6P1C5A4</accession>
<dbReference type="PANTHER" id="PTHR42709">
    <property type="entry name" value="ALKALINE PHOSPHATASE LIKE PROTEIN"/>
    <property type="match status" value="1"/>
</dbReference>
<keyword evidence="11" id="KW-1185">Reference proteome</keyword>
<reference evidence="9 10" key="1">
    <citation type="submission" date="2020-02" db="EMBL/GenBank/DDBJ databases">
        <title>Draft genome sequence of Rhizobium tropici.</title>
        <authorList>
            <person name="Khayi S."/>
            <person name="Jemo M."/>
        </authorList>
    </citation>
    <scope>NUCLEOTIDE SEQUENCE [LARGE SCALE GENOMIC DNA]</scope>
    <source>
        <strain evidence="9 10">A12</strain>
    </source>
</reference>
<evidence type="ECO:0000313" key="8">
    <source>
        <dbReference type="EMBL" id="MBB6494278.1"/>
    </source>
</evidence>
<dbReference type="GO" id="GO:0005886">
    <property type="term" value="C:plasma membrane"/>
    <property type="evidence" value="ECO:0007669"/>
    <property type="project" value="UniProtKB-SubCell"/>
</dbReference>
<dbReference type="EMBL" id="JACHBF010000015">
    <property type="protein sequence ID" value="MBB6494278.1"/>
    <property type="molecule type" value="Genomic_DNA"/>
</dbReference>
<protein>
    <submittedName>
        <fullName evidence="8">Alkaline phosphatase</fullName>
        <ecNumber evidence="8">3.1.3.1</ecNumber>
    </submittedName>
    <submittedName>
        <fullName evidence="9">DedA family protein</fullName>
    </submittedName>
</protein>
<name>A0A6P1C5A4_RHITR</name>
<keyword evidence="4 6" id="KW-1133">Transmembrane helix</keyword>
<keyword evidence="5 6" id="KW-0472">Membrane</keyword>
<dbReference type="Proteomes" id="UP000471190">
    <property type="component" value="Unassembled WGS sequence"/>
</dbReference>
<comment type="caution">
    <text evidence="9">The sequence shown here is derived from an EMBL/GenBank/DDBJ whole genome shotgun (WGS) entry which is preliminary data.</text>
</comment>
<dbReference type="RefSeq" id="WP_015343492.1">
    <property type="nucleotide sequence ID" value="NZ_JAADZA010000015.1"/>
</dbReference>
<feature type="transmembrane region" description="Helical" evidence="6">
    <location>
        <begin position="176"/>
        <end position="196"/>
    </location>
</feature>
<feature type="transmembrane region" description="Helical" evidence="6">
    <location>
        <begin position="31"/>
        <end position="51"/>
    </location>
</feature>
<keyword evidence="2" id="KW-1003">Cell membrane</keyword>
<organism evidence="9 10">
    <name type="scientific">Rhizobium tropici</name>
    <dbReference type="NCBI Taxonomy" id="398"/>
    <lineage>
        <taxon>Bacteria</taxon>
        <taxon>Pseudomonadati</taxon>
        <taxon>Pseudomonadota</taxon>
        <taxon>Alphaproteobacteria</taxon>
        <taxon>Hyphomicrobiales</taxon>
        <taxon>Rhizobiaceae</taxon>
        <taxon>Rhizobium/Agrobacterium group</taxon>
        <taxon>Rhizobium</taxon>
    </lineage>
</organism>
<dbReference type="AlphaFoldDB" id="A0A6P1C5A4"/>
<evidence type="ECO:0000313" key="11">
    <source>
        <dbReference type="Proteomes" id="UP000526625"/>
    </source>
</evidence>
<evidence type="ECO:0000256" key="6">
    <source>
        <dbReference type="SAM" id="Phobius"/>
    </source>
</evidence>
<gene>
    <name evidence="8" type="ORF">GGD45_004719</name>
    <name evidence="9" type="ORF">GXW80_15410</name>
</gene>
<dbReference type="InterPro" id="IPR051311">
    <property type="entry name" value="DedA_domain"/>
</dbReference>
<evidence type="ECO:0000259" key="7">
    <source>
        <dbReference type="Pfam" id="PF09335"/>
    </source>
</evidence>
<dbReference type="EC" id="3.1.3.1" evidence="8"/>
<evidence type="ECO:0000256" key="1">
    <source>
        <dbReference type="ARBA" id="ARBA00004651"/>
    </source>
</evidence>
<evidence type="ECO:0000256" key="2">
    <source>
        <dbReference type="ARBA" id="ARBA00022475"/>
    </source>
</evidence>
<dbReference type="EMBL" id="JAADZA010000015">
    <property type="protein sequence ID" value="NEV12379.1"/>
    <property type="molecule type" value="Genomic_DNA"/>
</dbReference>
<keyword evidence="8" id="KW-0378">Hydrolase</keyword>
<dbReference type="Proteomes" id="UP000526625">
    <property type="component" value="Unassembled WGS sequence"/>
</dbReference>